<proteinExistence type="predicted"/>
<sequence length="46" mass="4726">MAAVPAFTLGVSIFFAIAFSVIIQVSAIVMSFRFIASLLSVTAGCG</sequence>
<keyword evidence="1" id="KW-0812">Transmembrane</keyword>
<feature type="transmembrane region" description="Helical" evidence="1">
    <location>
        <begin position="6"/>
        <end position="30"/>
    </location>
</feature>
<keyword evidence="1" id="KW-0472">Membrane</keyword>
<organism evidence="2">
    <name type="scientific">uncultured bacterium A1Q1_fos_300</name>
    <dbReference type="NCBI Taxonomy" id="1256571"/>
    <lineage>
        <taxon>Bacteria</taxon>
        <taxon>environmental samples</taxon>
    </lineage>
</organism>
<keyword evidence="1" id="KW-1133">Transmembrane helix</keyword>
<evidence type="ECO:0000313" key="2">
    <source>
        <dbReference type="EMBL" id="AGC71700.1"/>
    </source>
</evidence>
<accession>L7VZT8</accession>
<name>L7VZT8_9BACT</name>
<protein>
    <submittedName>
        <fullName evidence="2">Uncharacterized protein</fullName>
    </submittedName>
</protein>
<dbReference type="AlphaFoldDB" id="L7VZT8"/>
<evidence type="ECO:0000256" key="1">
    <source>
        <dbReference type="SAM" id="Phobius"/>
    </source>
</evidence>
<dbReference type="EMBL" id="JX649880">
    <property type="protein sequence ID" value="AGC71700.1"/>
    <property type="molecule type" value="Genomic_DNA"/>
</dbReference>
<reference evidence="2" key="1">
    <citation type="submission" date="2012-09" db="EMBL/GenBank/DDBJ databases">
        <title>Metagenomic Characterization of a Microbial Community in Wastewater Detects High Levels of Antibiotic Resistance.</title>
        <authorList>
            <person name="Abrams M."/>
            <person name="Caldwell A."/>
            <person name="Vandaei E."/>
            <person name="Lee W."/>
            <person name="Perrott J."/>
            <person name="Khan S.Y."/>
            <person name="Ta J."/>
            <person name="Romero D."/>
            <person name="Nguyen V."/>
            <person name="Pourmand N."/>
            <person name="Ouverney C.C."/>
        </authorList>
    </citation>
    <scope>NUCLEOTIDE SEQUENCE</scope>
</reference>